<evidence type="ECO:0000259" key="2">
    <source>
        <dbReference type="PROSITE" id="PS51186"/>
    </source>
</evidence>
<gene>
    <name evidence="3" type="ORF">Y5S_01254</name>
</gene>
<name>A0A095SL19_9GAMM</name>
<dbReference type="PROSITE" id="PS51186">
    <property type="entry name" value="GNAT"/>
    <property type="match status" value="1"/>
</dbReference>
<feature type="region of interest" description="Disordered" evidence="1">
    <location>
        <begin position="15"/>
        <end position="38"/>
    </location>
</feature>
<proteinExistence type="predicted"/>
<evidence type="ECO:0000313" key="3">
    <source>
        <dbReference type="EMBL" id="KGD65361.1"/>
    </source>
</evidence>
<dbReference type="Proteomes" id="UP000029444">
    <property type="component" value="Unassembled WGS sequence"/>
</dbReference>
<dbReference type="PANTHER" id="PTHR43451:SF1">
    <property type="entry name" value="ACETYLTRANSFERASE"/>
    <property type="match status" value="1"/>
</dbReference>
<dbReference type="eggNOG" id="COG1247">
    <property type="taxonomic scope" value="Bacteria"/>
</dbReference>
<keyword evidence="4" id="KW-1185">Reference proteome</keyword>
<dbReference type="AlphaFoldDB" id="A0A095SL19"/>
<dbReference type="SUPFAM" id="SSF55729">
    <property type="entry name" value="Acyl-CoA N-acyltransferases (Nat)"/>
    <property type="match status" value="1"/>
</dbReference>
<dbReference type="InterPro" id="IPR052564">
    <property type="entry name" value="N-acetyltrans/Recomb-assoc"/>
</dbReference>
<feature type="domain" description="N-acetyltransferase" evidence="2">
    <location>
        <begin position="49"/>
        <end position="200"/>
    </location>
</feature>
<dbReference type="EMBL" id="ARXV01000004">
    <property type="protein sequence ID" value="KGD65361.1"/>
    <property type="molecule type" value="Genomic_DNA"/>
</dbReference>
<dbReference type="PANTHER" id="PTHR43451">
    <property type="entry name" value="ACETYLTRANSFERASE (GNAT) FAMILY PROTEIN"/>
    <property type="match status" value="1"/>
</dbReference>
<evidence type="ECO:0000313" key="4">
    <source>
        <dbReference type="Proteomes" id="UP000029444"/>
    </source>
</evidence>
<comment type="caution">
    <text evidence="3">The sequence shown here is derived from an EMBL/GenBank/DDBJ whole genome shotgun (WGS) entry which is preliminary data.</text>
</comment>
<sequence length="203" mass="22482">MLDWIRRFFGRSDASTSAAPAQPAPAPEASAQSAHPDSEADPFAAFMPFQIRPLQSSDLSRLISVFRDAIQISTANHYDQQQRDAWSQAQSHESLISLLSEGETVVAEWDQELVGFAQRIDDDINMIYVHPDSARVGIATLLYQHLEDGARVEGREGLTAHVSLTAHDFFQFMGFNSEGEEQADRGGVTLTRHLMRKSLASHG</sequence>
<dbReference type="PATRIC" id="fig|1177154.3.peg.1278"/>
<feature type="compositionally biased region" description="Low complexity" evidence="1">
    <location>
        <begin position="15"/>
        <end position="34"/>
    </location>
</feature>
<dbReference type="CDD" id="cd04301">
    <property type="entry name" value="NAT_SF"/>
    <property type="match status" value="1"/>
</dbReference>
<reference evidence="3 4" key="1">
    <citation type="submission" date="2012-09" db="EMBL/GenBank/DDBJ databases">
        <title>Genome Sequence of alkane-degrading Bacterium Alcanivorax sp. 19-m-6.</title>
        <authorList>
            <person name="Lai Q."/>
            <person name="Shao Z."/>
        </authorList>
    </citation>
    <scope>NUCLEOTIDE SEQUENCE [LARGE SCALE GENOMIC DNA]</scope>
    <source>
        <strain evidence="3 4">19-m-6</strain>
    </source>
</reference>
<accession>A0A095SL19</accession>
<dbReference type="Pfam" id="PF13673">
    <property type="entry name" value="Acetyltransf_10"/>
    <property type="match status" value="1"/>
</dbReference>
<protein>
    <recommendedName>
        <fullName evidence="2">N-acetyltransferase domain-containing protein</fullName>
    </recommendedName>
</protein>
<evidence type="ECO:0000256" key="1">
    <source>
        <dbReference type="SAM" id="MobiDB-lite"/>
    </source>
</evidence>
<dbReference type="STRING" id="1177154.Y5S_01254"/>
<dbReference type="Gene3D" id="3.40.630.30">
    <property type="match status" value="1"/>
</dbReference>
<dbReference type="GO" id="GO:0016747">
    <property type="term" value="F:acyltransferase activity, transferring groups other than amino-acyl groups"/>
    <property type="evidence" value="ECO:0007669"/>
    <property type="project" value="InterPro"/>
</dbReference>
<organism evidence="3 4">
    <name type="scientific">Alcanivorax nanhaiticus</name>
    <dbReference type="NCBI Taxonomy" id="1177154"/>
    <lineage>
        <taxon>Bacteria</taxon>
        <taxon>Pseudomonadati</taxon>
        <taxon>Pseudomonadota</taxon>
        <taxon>Gammaproteobacteria</taxon>
        <taxon>Oceanospirillales</taxon>
        <taxon>Alcanivoracaceae</taxon>
        <taxon>Alcanivorax</taxon>
    </lineage>
</organism>
<dbReference type="InterPro" id="IPR016181">
    <property type="entry name" value="Acyl_CoA_acyltransferase"/>
</dbReference>
<dbReference type="InterPro" id="IPR000182">
    <property type="entry name" value="GNAT_dom"/>
</dbReference>